<evidence type="ECO:0000256" key="2">
    <source>
        <dbReference type="ARBA" id="ARBA00007400"/>
    </source>
</evidence>
<evidence type="ECO:0000256" key="7">
    <source>
        <dbReference type="SAM" id="Phobius"/>
    </source>
</evidence>
<dbReference type="AlphaFoldDB" id="A0A376VJ77"/>
<dbReference type="EMBL" id="UGCU01000001">
    <property type="protein sequence ID" value="STJ11991.1"/>
    <property type="molecule type" value="Genomic_DNA"/>
</dbReference>
<dbReference type="Proteomes" id="UP000254495">
    <property type="component" value="Unassembled WGS sequence"/>
</dbReference>
<accession>A0A376VJ77</accession>
<feature type="transmembrane region" description="Helical" evidence="7">
    <location>
        <begin position="12"/>
        <end position="32"/>
    </location>
</feature>
<evidence type="ECO:0000259" key="8">
    <source>
        <dbReference type="Pfam" id="PF01757"/>
    </source>
</evidence>
<organism evidence="9 10">
    <name type="scientific">Escherichia coli</name>
    <dbReference type="NCBI Taxonomy" id="562"/>
    <lineage>
        <taxon>Bacteria</taxon>
        <taxon>Pseudomonadati</taxon>
        <taxon>Pseudomonadota</taxon>
        <taxon>Gammaproteobacteria</taxon>
        <taxon>Enterobacterales</taxon>
        <taxon>Enterobacteriaceae</taxon>
        <taxon>Escherichia</taxon>
    </lineage>
</organism>
<reference evidence="9 10" key="1">
    <citation type="submission" date="2018-06" db="EMBL/GenBank/DDBJ databases">
        <authorList>
            <consortium name="Pathogen Informatics"/>
            <person name="Doyle S."/>
        </authorList>
    </citation>
    <scope>NUCLEOTIDE SEQUENCE [LARGE SCALE GENOMIC DNA]</scope>
    <source>
        <strain evidence="9 10">NCTC9077</strain>
    </source>
</reference>
<evidence type="ECO:0000256" key="5">
    <source>
        <dbReference type="ARBA" id="ARBA00022989"/>
    </source>
</evidence>
<proteinExistence type="inferred from homology"/>
<dbReference type="Pfam" id="PF01757">
    <property type="entry name" value="Acyl_transf_3"/>
    <property type="match status" value="1"/>
</dbReference>
<feature type="transmembrane region" description="Helical" evidence="7">
    <location>
        <begin position="195"/>
        <end position="212"/>
    </location>
</feature>
<gene>
    <name evidence="9" type="primary">ycfT</name>
    <name evidence="9" type="ORF">NCTC9077_03729</name>
</gene>
<feature type="domain" description="Acyltransferase 3" evidence="8">
    <location>
        <begin position="6"/>
        <end position="305"/>
    </location>
</feature>
<evidence type="ECO:0000256" key="3">
    <source>
        <dbReference type="ARBA" id="ARBA00022475"/>
    </source>
</evidence>
<dbReference type="GO" id="GO:0005886">
    <property type="term" value="C:plasma membrane"/>
    <property type="evidence" value="ECO:0007669"/>
    <property type="project" value="UniProtKB-SubCell"/>
</dbReference>
<comment type="subcellular location">
    <subcellularLocation>
        <location evidence="1">Cell membrane</location>
        <topology evidence="1">Multi-pass membrane protein</topology>
    </subcellularLocation>
</comment>
<keyword evidence="5 7" id="KW-1133">Transmembrane helix</keyword>
<keyword evidence="4 7" id="KW-0812">Transmembrane</keyword>
<evidence type="ECO:0000313" key="10">
    <source>
        <dbReference type="Proteomes" id="UP000254495"/>
    </source>
</evidence>
<feature type="transmembrane region" description="Helical" evidence="7">
    <location>
        <begin position="163"/>
        <end position="183"/>
    </location>
</feature>
<sequence>MKQKELWINQIKGLCICLVVIYHSVITFYPHLTTFQHQLSEVLSKCWIYFNLYLAPFRMPVFFFISGYLIRRYIDSVPWGNCLDKRIWNIFWVLALWGVVQWLALSALNQWLAPERDLSNASNAAYADSTGEFLHGMITASTSLWYLYALIVYFVVCKIFSRLALPLFALFVLLSVAVNFVPTPWWGMNSVIRNLPYYSLGAWFGATLMTCVKEVPLRRHLLMASLLTVLAVGAWLFTISLLLSLVSIVVIMKLFYQYEQRFGMRSTSLLNVIGSNTIAIYTTHRILVEIFSLTLLAQMNAARWVAASRTDTPAGLSLCQFVHLYCCGLAGKKTFAARIQRSVVLPAFSARCRQLLPAKPSPQPGRFNLLNHVDYG</sequence>
<evidence type="ECO:0000313" key="9">
    <source>
        <dbReference type="EMBL" id="STJ11991.1"/>
    </source>
</evidence>
<dbReference type="InterPro" id="IPR002656">
    <property type="entry name" value="Acyl_transf_3_dom"/>
</dbReference>
<feature type="transmembrane region" description="Helical" evidence="7">
    <location>
        <begin position="52"/>
        <end position="70"/>
    </location>
</feature>
<comment type="similarity">
    <text evidence="2">Belongs to the acyltransferase 3 family.</text>
</comment>
<keyword evidence="9" id="KW-0808">Transferase</keyword>
<protein>
    <submittedName>
        <fullName evidence="9">Putative acyltransferase</fullName>
    </submittedName>
</protein>
<dbReference type="GO" id="GO:0016413">
    <property type="term" value="F:O-acetyltransferase activity"/>
    <property type="evidence" value="ECO:0007669"/>
    <property type="project" value="TreeGrafter"/>
</dbReference>
<keyword evidence="3" id="KW-1003">Cell membrane</keyword>
<dbReference type="GO" id="GO:0009246">
    <property type="term" value="P:enterobacterial common antigen biosynthetic process"/>
    <property type="evidence" value="ECO:0007669"/>
    <property type="project" value="TreeGrafter"/>
</dbReference>
<feature type="transmembrane region" description="Helical" evidence="7">
    <location>
        <begin position="133"/>
        <end position="156"/>
    </location>
</feature>
<dbReference type="PANTHER" id="PTHR40074:SF4">
    <property type="entry name" value="INNER MEMBRANE PROTEIN YCFT"/>
    <property type="match status" value="1"/>
</dbReference>
<dbReference type="PANTHER" id="PTHR40074">
    <property type="entry name" value="O-ACETYLTRANSFERASE WECH"/>
    <property type="match status" value="1"/>
</dbReference>
<keyword evidence="6 7" id="KW-0472">Membrane</keyword>
<evidence type="ECO:0000256" key="1">
    <source>
        <dbReference type="ARBA" id="ARBA00004651"/>
    </source>
</evidence>
<feature type="transmembrane region" description="Helical" evidence="7">
    <location>
        <begin position="90"/>
        <end position="113"/>
    </location>
</feature>
<keyword evidence="9" id="KW-0012">Acyltransferase</keyword>
<name>A0A376VJ77_ECOLX</name>
<feature type="transmembrane region" description="Helical" evidence="7">
    <location>
        <begin position="224"/>
        <end position="256"/>
    </location>
</feature>
<evidence type="ECO:0000256" key="6">
    <source>
        <dbReference type="ARBA" id="ARBA00023136"/>
    </source>
</evidence>
<evidence type="ECO:0000256" key="4">
    <source>
        <dbReference type="ARBA" id="ARBA00022692"/>
    </source>
</evidence>